<evidence type="ECO:0000256" key="1">
    <source>
        <dbReference type="SAM" id="MobiDB-lite"/>
    </source>
</evidence>
<name>A0A1C7LRS7_GRIFR</name>
<proteinExistence type="predicted"/>
<feature type="compositionally biased region" description="Polar residues" evidence="1">
    <location>
        <begin position="64"/>
        <end position="81"/>
    </location>
</feature>
<evidence type="ECO:0000313" key="2">
    <source>
        <dbReference type="EMBL" id="OBZ66866.1"/>
    </source>
</evidence>
<protein>
    <submittedName>
        <fullName evidence="2">Uncharacterized protein</fullName>
    </submittedName>
</protein>
<evidence type="ECO:0000313" key="3">
    <source>
        <dbReference type="Proteomes" id="UP000092993"/>
    </source>
</evidence>
<gene>
    <name evidence="2" type="ORF">A0H81_13242</name>
</gene>
<comment type="caution">
    <text evidence="2">The sequence shown here is derived from an EMBL/GenBank/DDBJ whole genome shotgun (WGS) entry which is preliminary data.</text>
</comment>
<keyword evidence="3" id="KW-1185">Reference proteome</keyword>
<feature type="region of interest" description="Disordered" evidence="1">
    <location>
        <begin position="62"/>
        <end position="93"/>
    </location>
</feature>
<organism evidence="2 3">
    <name type="scientific">Grifola frondosa</name>
    <name type="common">Maitake</name>
    <name type="synonym">Polyporus frondosus</name>
    <dbReference type="NCBI Taxonomy" id="5627"/>
    <lineage>
        <taxon>Eukaryota</taxon>
        <taxon>Fungi</taxon>
        <taxon>Dikarya</taxon>
        <taxon>Basidiomycota</taxon>
        <taxon>Agaricomycotina</taxon>
        <taxon>Agaricomycetes</taxon>
        <taxon>Polyporales</taxon>
        <taxon>Grifolaceae</taxon>
        <taxon>Grifola</taxon>
    </lineage>
</organism>
<feature type="compositionally biased region" description="Basic and acidic residues" evidence="1">
    <location>
        <begin position="82"/>
        <end position="93"/>
    </location>
</feature>
<dbReference type="EMBL" id="LUGG01000027">
    <property type="protein sequence ID" value="OBZ66866.1"/>
    <property type="molecule type" value="Genomic_DNA"/>
</dbReference>
<accession>A0A1C7LRS7</accession>
<dbReference type="Proteomes" id="UP000092993">
    <property type="component" value="Unassembled WGS sequence"/>
</dbReference>
<dbReference type="AlphaFoldDB" id="A0A1C7LRS7"/>
<sequence>MKMASGRGKESNFGVSETTRRGAALCVYRTVWCSCSVENAIGRHPPFIGRCEVSGLPGAKYTASHGTSTGHAGLDISNSPKRTPESRPSHKSGYDVHIAVLHPC</sequence>
<reference evidence="2 3" key="1">
    <citation type="submission" date="2016-03" db="EMBL/GenBank/DDBJ databases">
        <title>Whole genome sequencing of Grifola frondosa 9006-11.</title>
        <authorList>
            <person name="Min B."/>
            <person name="Park H."/>
            <person name="Kim J.-G."/>
            <person name="Cho H."/>
            <person name="Oh Y.-L."/>
            <person name="Kong W.-S."/>
            <person name="Choi I.-G."/>
        </authorList>
    </citation>
    <scope>NUCLEOTIDE SEQUENCE [LARGE SCALE GENOMIC DNA]</scope>
    <source>
        <strain evidence="2 3">9006-11</strain>
    </source>
</reference>